<dbReference type="SUPFAM" id="SSF46785">
    <property type="entry name" value="Winged helix' DNA-binding domain"/>
    <property type="match status" value="1"/>
</dbReference>
<feature type="domain" description="HTH deoR-type" evidence="4">
    <location>
        <begin position="3"/>
        <end position="58"/>
    </location>
</feature>
<dbReference type="AlphaFoldDB" id="G5ILX3"/>
<dbReference type="Pfam" id="PF00455">
    <property type="entry name" value="DeoRC"/>
    <property type="match status" value="1"/>
</dbReference>
<dbReference type="PANTHER" id="PTHR30363:SF44">
    <property type="entry name" value="AGA OPERON TRANSCRIPTIONAL REPRESSOR-RELATED"/>
    <property type="match status" value="1"/>
</dbReference>
<dbReference type="InterPro" id="IPR036388">
    <property type="entry name" value="WH-like_DNA-bd_sf"/>
</dbReference>
<dbReference type="PATRIC" id="fig|742737.3.peg.4487"/>
<dbReference type="InterPro" id="IPR036390">
    <property type="entry name" value="WH_DNA-bd_sf"/>
</dbReference>
<dbReference type="Proteomes" id="UP000005384">
    <property type="component" value="Unassembled WGS sequence"/>
</dbReference>
<evidence type="ECO:0000259" key="4">
    <source>
        <dbReference type="PROSITE" id="PS51000"/>
    </source>
</evidence>
<keyword evidence="2" id="KW-0238">DNA-binding</keyword>
<accession>G5ILX3</accession>
<dbReference type="PRINTS" id="PR00037">
    <property type="entry name" value="HTHLACR"/>
</dbReference>
<dbReference type="SMART" id="SM00420">
    <property type="entry name" value="HTH_DEOR"/>
    <property type="match status" value="1"/>
</dbReference>
<dbReference type="Gene3D" id="1.10.10.10">
    <property type="entry name" value="Winged helix-like DNA-binding domain superfamily/Winged helix DNA-binding domain"/>
    <property type="match status" value="1"/>
</dbReference>
<dbReference type="OrthoDB" id="9797223at2"/>
<comment type="caution">
    <text evidence="5">The sequence shown here is derived from an EMBL/GenBank/DDBJ whole genome shotgun (WGS) entry which is preliminary data.</text>
</comment>
<proteinExistence type="predicted"/>
<dbReference type="InterPro" id="IPR050313">
    <property type="entry name" value="Carb_Metab_HTH_regulators"/>
</dbReference>
<dbReference type="InterPro" id="IPR014036">
    <property type="entry name" value="DeoR-like_C"/>
</dbReference>
<dbReference type="PANTHER" id="PTHR30363">
    <property type="entry name" value="HTH-TYPE TRANSCRIPTIONAL REGULATOR SRLR-RELATED"/>
    <property type="match status" value="1"/>
</dbReference>
<keyword evidence="6" id="KW-1185">Reference proteome</keyword>
<dbReference type="Pfam" id="PF08220">
    <property type="entry name" value="HTH_DeoR"/>
    <property type="match status" value="1"/>
</dbReference>
<dbReference type="InterPro" id="IPR018356">
    <property type="entry name" value="Tscrpt_reg_HTH_DeoR_CS"/>
</dbReference>
<reference evidence="5 6" key="1">
    <citation type="submission" date="2011-08" db="EMBL/GenBank/DDBJ databases">
        <title>The Genome Sequence of Clostridium hathewayi WAL-18680.</title>
        <authorList>
            <consortium name="The Broad Institute Genome Sequencing Platform"/>
            <person name="Earl A."/>
            <person name="Ward D."/>
            <person name="Feldgarden M."/>
            <person name="Gevers D."/>
            <person name="Finegold S.M."/>
            <person name="Summanen P.H."/>
            <person name="Molitoris D.R."/>
            <person name="Song M."/>
            <person name="Daigneault M."/>
            <person name="Allen-Vercoe E."/>
            <person name="Young S.K."/>
            <person name="Zeng Q."/>
            <person name="Gargeya S."/>
            <person name="Fitzgerald M."/>
            <person name="Haas B."/>
            <person name="Abouelleil A."/>
            <person name="Alvarado L."/>
            <person name="Arachchi H.M."/>
            <person name="Berlin A."/>
            <person name="Brown A."/>
            <person name="Chapman S.B."/>
            <person name="Chen Z."/>
            <person name="Dunbar C."/>
            <person name="Freedman E."/>
            <person name="Gearin G."/>
            <person name="Gellesch M."/>
            <person name="Goldberg J."/>
            <person name="Griggs A."/>
            <person name="Gujja S."/>
            <person name="Heiman D."/>
            <person name="Howarth C."/>
            <person name="Larson L."/>
            <person name="Lui A."/>
            <person name="MacDonald P.J.P."/>
            <person name="Montmayeur A."/>
            <person name="Murphy C."/>
            <person name="Neiman D."/>
            <person name="Pearson M."/>
            <person name="Priest M."/>
            <person name="Roberts A."/>
            <person name="Saif S."/>
            <person name="Shea T."/>
            <person name="Shenoy N."/>
            <person name="Sisk P."/>
            <person name="Stolte C."/>
            <person name="Sykes S."/>
            <person name="Wortman J."/>
            <person name="Nusbaum C."/>
            <person name="Birren B."/>
        </authorList>
    </citation>
    <scope>NUCLEOTIDE SEQUENCE [LARGE SCALE GENOMIC DNA]</scope>
    <source>
        <strain evidence="5 6">WAL-18680</strain>
    </source>
</reference>
<evidence type="ECO:0000256" key="1">
    <source>
        <dbReference type="ARBA" id="ARBA00023015"/>
    </source>
</evidence>
<dbReference type="GO" id="GO:0003677">
    <property type="term" value="F:DNA binding"/>
    <property type="evidence" value="ECO:0007669"/>
    <property type="project" value="UniProtKB-KW"/>
</dbReference>
<dbReference type="GO" id="GO:0003700">
    <property type="term" value="F:DNA-binding transcription factor activity"/>
    <property type="evidence" value="ECO:0007669"/>
    <property type="project" value="InterPro"/>
</dbReference>
<name>G5ILX3_9FIRM</name>
<dbReference type="InterPro" id="IPR037171">
    <property type="entry name" value="NagB/RpiA_transferase-like"/>
</dbReference>
<sequence>MLAINRLNEIRNIISKNKSVMVADLALQFSVTEETIRRDLNKLESEGLVTRVYGGAYSTLGVQNDVNVVLRENILIDAKQAIAHSALKYIHNGDSIFLDCSTTALSLASMIKDYSLYVITNSLMIAQELTLCPHISLILIGGNFHQISMSFLGAAANQALSNYYVDKAFVSCRSLSQAHGISDSNENQSVIRQLAIQRSNESYLLVDHTKLGSTSFIHIADISEIDYLITDHALDSNWRTHLAKNKVIAVDSTQAL</sequence>
<dbReference type="HOGENOM" id="CLU_060699_1_2_9"/>
<gene>
    <name evidence="5" type="ORF">HMPREF9473_04501</name>
</gene>
<dbReference type="SUPFAM" id="SSF100950">
    <property type="entry name" value="NagB/RpiA/CoA transferase-like"/>
    <property type="match status" value="1"/>
</dbReference>
<keyword evidence="3" id="KW-0804">Transcription</keyword>
<keyword evidence="1" id="KW-0805">Transcription regulation</keyword>
<dbReference type="RefSeq" id="WP_006782489.1">
    <property type="nucleotide sequence ID" value="NZ_CP040506.1"/>
</dbReference>
<dbReference type="InterPro" id="IPR001034">
    <property type="entry name" value="DeoR_HTH"/>
</dbReference>
<evidence type="ECO:0000256" key="3">
    <source>
        <dbReference type="ARBA" id="ARBA00023163"/>
    </source>
</evidence>
<dbReference type="PROSITE" id="PS51000">
    <property type="entry name" value="HTH_DEOR_2"/>
    <property type="match status" value="1"/>
</dbReference>
<evidence type="ECO:0000256" key="2">
    <source>
        <dbReference type="ARBA" id="ARBA00023125"/>
    </source>
</evidence>
<evidence type="ECO:0000313" key="6">
    <source>
        <dbReference type="Proteomes" id="UP000005384"/>
    </source>
</evidence>
<dbReference type="PROSITE" id="PS00894">
    <property type="entry name" value="HTH_DEOR_1"/>
    <property type="match status" value="1"/>
</dbReference>
<evidence type="ECO:0000313" key="5">
    <source>
        <dbReference type="EMBL" id="EHI57392.1"/>
    </source>
</evidence>
<dbReference type="SMART" id="SM01134">
    <property type="entry name" value="DeoRC"/>
    <property type="match status" value="1"/>
</dbReference>
<dbReference type="EMBL" id="ADLN01000120">
    <property type="protein sequence ID" value="EHI57392.1"/>
    <property type="molecule type" value="Genomic_DNA"/>
</dbReference>
<organism evidence="5 6">
    <name type="scientific">Hungatella hathewayi WAL-18680</name>
    <dbReference type="NCBI Taxonomy" id="742737"/>
    <lineage>
        <taxon>Bacteria</taxon>
        <taxon>Bacillati</taxon>
        <taxon>Bacillota</taxon>
        <taxon>Clostridia</taxon>
        <taxon>Lachnospirales</taxon>
        <taxon>Lachnospiraceae</taxon>
        <taxon>Hungatella</taxon>
    </lineage>
</organism>
<protein>
    <recommendedName>
        <fullName evidence="4">HTH deoR-type domain-containing protein</fullName>
    </recommendedName>
</protein>